<dbReference type="Pfam" id="PF00080">
    <property type="entry name" value="Sod_Cu"/>
    <property type="match status" value="1"/>
</dbReference>
<accession>A0ABS2R8I3</accession>
<feature type="chain" id="PRO_5046777605" description="Superoxide dismutase [Cu-Zn]" evidence="4">
    <location>
        <begin position="16"/>
        <end position="193"/>
    </location>
</feature>
<keyword evidence="3" id="KW-0479">Metal-binding</keyword>
<evidence type="ECO:0000256" key="1">
    <source>
        <dbReference type="ARBA" id="ARBA00010457"/>
    </source>
</evidence>
<evidence type="ECO:0000256" key="4">
    <source>
        <dbReference type="SAM" id="SignalP"/>
    </source>
</evidence>
<dbReference type="RefSeq" id="WP_139345726.1">
    <property type="nucleotide sequence ID" value="NZ_JAFBFH010000015.1"/>
</dbReference>
<keyword evidence="3 6" id="KW-0560">Oxidoreductase</keyword>
<dbReference type="InterPro" id="IPR036423">
    <property type="entry name" value="SOD-like_Cu/Zn_dom_sf"/>
</dbReference>
<keyword evidence="3" id="KW-0862">Zinc</keyword>
<gene>
    <name evidence="6" type="ORF">JOC94_002477</name>
</gene>
<dbReference type="CDD" id="cd00305">
    <property type="entry name" value="Cu-Zn_Superoxide_Dismutase"/>
    <property type="match status" value="1"/>
</dbReference>
<dbReference type="SUPFAM" id="SSF49329">
    <property type="entry name" value="Cu,Zn superoxide dismutase-like"/>
    <property type="match status" value="1"/>
</dbReference>
<dbReference type="PANTHER" id="PTHR10003">
    <property type="entry name" value="SUPEROXIDE DISMUTASE CU-ZN -RELATED"/>
    <property type="match status" value="1"/>
</dbReference>
<evidence type="ECO:0000313" key="7">
    <source>
        <dbReference type="Proteomes" id="UP000823485"/>
    </source>
</evidence>
<dbReference type="PROSITE" id="PS51257">
    <property type="entry name" value="PROKAR_LIPOPROTEIN"/>
    <property type="match status" value="1"/>
</dbReference>
<keyword evidence="7" id="KW-1185">Reference proteome</keyword>
<feature type="domain" description="Superoxide dismutase copper/zinc binding" evidence="5">
    <location>
        <begin position="54"/>
        <end position="186"/>
    </location>
</feature>
<dbReference type="Gene3D" id="2.60.40.200">
    <property type="entry name" value="Superoxide dismutase, copper/zinc binding domain"/>
    <property type="match status" value="1"/>
</dbReference>
<name>A0ABS2R8I3_9BACI</name>
<evidence type="ECO:0000313" key="6">
    <source>
        <dbReference type="EMBL" id="MBM7715489.1"/>
    </source>
</evidence>
<comment type="caution">
    <text evidence="6">The sequence shown here is derived from an EMBL/GenBank/DDBJ whole genome shotgun (WGS) entry which is preliminary data.</text>
</comment>
<dbReference type="EC" id="1.15.1.1" evidence="3"/>
<sequence length="193" mass="20434">MKNTLLLLWLTSALALVGCSGDDNQTIDKKDEAVPTSSKSPINISLINREGEKTGEAELVETDKGVVIRVMAEGLEPGTKAIHIHETGKCTPPDFKSAGAHFNPFGKQHGFHNPKGYHAGDLPNIEVPQSGKIDVVLQTADVTLETGKPNSLLDADGSALVIHEKADDYKTDPAGNAGDRIVCGEIVKAGNES</sequence>
<comment type="similarity">
    <text evidence="1 3">Belongs to the Cu-Zn superoxide dismutase family.</text>
</comment>
<dbReference type="InterPro" id="IPR001424">
    <property type="entry name" value="SOD_Cu_Zn_dom"/>
</dbReference>
<dbReference type="PROSITE" id="PS00332">
    <property type="entry name" value="SOD_CU_ZN_2"/>
    <property type="match status" value="1"/>
</dbReference>
<comment type="cofactor">
    <cofactor evidence="3">
        <name>Zn(2+)</name>
        <dbReference type="ChEBI" id="CHEBI:29105"/>
    </cofactor>
    <text evidence="3">Binds 1 zinc ion per subunit.</text>
</comment>
<evidence type="ECO:0000256" key="3">
    <source>
        <dbReference type="RuleBase" id="RU000393"/>
    </source>
</evidence>
<comment type="function">
    <text evidence="2">Destroys radicals which are normally produced within the cells and which are toxic to biological systems. May play a role in favoring mycobacterial survival in phagocytes.</text>
</comment>
<comment type="catalytic activity">
    <reaction evidence="3">
        <text>2 superoxide + 2 H(+) = H2O2 + O2</text>
        <dbReference type="Rhea" id="RHEA:20696"/>
        <dbReference type="ChEBI" id="CHEBI:15378"/>
        <dbReference type="ChEBI" id="CHEBI:15379"/>
        <dbReference type="ChEBI" id="CHEBI:16240"/>
        <dbReference type="ChEBI" id="CHEBI:18421"/>
        <dbReference type="EC" id="1.15.1.1"/>
    </reaction>
</comment>
<comment type="cofactor">
    <cofactor evidence="3">
        <name>Cu cation</name>
        <dbReference type="ChEBI" id="CHEBI:23378"/>
    </cofactor>
    <text evidence="3">Binds 1 copper ion per subunit.</text>
</comment>
<evidence type="ECO:0000259" key="5">
    <source>
        <dbReference type="Pfam" id="PF00080"/>
    </source>
</evidence>
<organism evidence="6 7">
    <name type="scientific">Siminovitchia thermophila</name>
    <dbReference type="NCBI Taxonomy" id="1245522"/>
    <lineage>
        <taxon>Bacteria</taxon>
        <taxon>Bacillati</taxon>
        <taxon>Bacillota</taxon>
        <taxon>Bacilli</taxon>
        <taxon>Bacillales</taxon>
        <taxon>Bacillaceae</taxon>
        <taxon>Siminovitchia</taxon>
    </lineage>
</organism>
<feature type="signal peptide" evidence="4">
    <location>
        <begin position="1"/>
        <end position="15"/>
    </location>
</feature>
<dbReference type="Proteomes" id="UP000823485">
    <property type="component" value="Unassembled WGS sequence"/>
</dbReference>
<protein>
    <recommendedName>
        <fullName evidence="3">Superoxide dismutase [Cu-Zn]</fullName>
        <ecNumber evidence="3">1.15.1.1</ecNumber>
    </recommendedName>
</protein>
<dbReference type="GO" id="GO:0004784">
    <property type="term" value="F:superoxide dismutase activity"/>
    <property type="evidence" value="ECO:0007669"/>
    <property type="project" value="UniProtKB-EC"/>
</dbReference>
<dbReference type="InterPro" id="IPR024134">
    <property type="entry name" value="SOD_Cu/Zn_/chaperone"/>
</dbReference>
<reference evidence="6 7" key="1">
    <citation type="submission" date="2021-01" db="EMBL/GenBank/DDBJ databases">
        <title>Genomic Encyclopedia of Type Strains, Phase IV (KMG-IV): sequencing the most valuable type-strain genomes for metagenomic binning, comparative biology and taxonomic classification.</title>
        <authorList>
            <person name="Goeker M."/>
        </authorList>
    </citation>
    <scope>NUCLEOTIDE SEQUENCE [LARGE SCALE GENOMIC DNA]</scope>
    <source>
        <strain evidence="6 7">DSM 105453</strain>
    </source>
</reference>
<evidence type="ECO:0000256" key="2">
    <source>
        <dbReference type="ARBA" id="ARBA00024900"/>
    </source>
</evidence>
<proteinExistence type="inferred from homology"/>
<dbReference type="EMBL" id="JAFBFH010000015">
    <property type="protein sequence ID" value="MBM7715489.1"/>
    <property type="molecule type" value="Genomic_DNA"/>
</dbReference>
<keyword evidence="3" id="KW-0186">Copper</keyword>
<keyword evidence="4" id="KW-0732">Signal</keyword>
<dbReference type="InterPro" id="IPR018152">
    <property type="entry name" value="SOD_Cu/Zn_BS"/>
</dbReference>